<reference evidence="1" key="2">
    <citation type="submission" date="2018-07" db="EMBL/GenBank/DDBJ databases">
        <authorList>
            <consortium name="NCBI Pathogen Detection Project"/>
        </authorList>
    </citation>
    <scope>NUCLEOTIDE SEQUENCE</scope>
    <source>
        <strain evidence="1">13-0136</strain>
    </source>
</reference>
<protein>
    <submittedName>
        <fullName evidence="1">DUF2913 family protein</fullName>
    </submittedName>
</protein>
<proteinExistence type="predicted"/>
<dbReference type="AlphaFoldDB" id="A0A741Q1T9"/>
<accession>A0A741Q1T9</accession>
<dbReference type="InterPro" id="IPR021316">
    <property type="entry name" value="DUF2913"/>
</dbReference>
<name>A0A741Q1T9_SALMO</name>
<reference evidence="1" key="1">
    <citation type="journal article" date="2018" name="Genome Biol.">
        <title>SKESA: strategic k-mer extension for scrupulous assemblies.</title>
        <authorList>
            <person name="Souvorov A."/>
            <person name="Agarwala R."/>
            <person name="Lipman D.J."/>
        </authorList>
    </citation>
    <scope>NUCLEOTIDE SEQUENCE</scope>
    <source>
        <strain evidence="1">13-0136</strain>
    </source>
</reference>
<comment type="caution">
    <text evidence="1">The sequence shown here is derived from an EMBL/GenBank/DDBJ whole genome shotgun (WGS) entry which is preliminary data.</text>
</comment>
<gene>
    <name evidence="1" type="ORF">G9G43_003954</name>
</gene>
<evidence type="ECO:0000313" key="1">
    <source>
        <dbReference type="EMBL" id="HAF0924256.1"/>
    </source>
</evidence>
<organism evidence="1">
    <name type="scientific">Salmonella montevideo</name>
    <dbReference type="NCBI Taxonomy" id="115981"/>
    <lineage>
        <taxon>Bacteria</taxon>
        <taxon>Pseudomonadati</taxon>
        <taxon>Pseudomonadota</taxon>
        <taxon>Gammaproteobacteria</taxon>
        <taxon>Enterobacterales</taxon>
        <taxon>Enterobacteriaceae</taxon>
        <taxon>Salmonella</taxon>
    </lineage>
</organism>
<sequence>MLFVVLSALIYTGRRALTALYQPNPAPELTHMCWCLMVAVNMARHAGQIPSPLQEHLFIMQWLANAQKRHLFPKTVAKDIAIFIAYGKQFGFGAKLYDKVESIYRSGLREPGDESALFRFNYLIETLKKRGWFDHLMSSQEWENYQKLSETANAVYTSKDLLNDSFDDKGALVRPLPLRFIGDTSGILHLFDECRFVVRQLPEASGFSVMEILPH</sequence>
<dbReference type="Pfam" id="PF11140">
    <property type="entry name" value="DUF2913"/>
    <property type="match status" value="1"/>
</dbReference>
<dbReference type="EMBL" id="DAAUAZ010000015">
    <property type="protein sequence ID" value="HAF0924256.1"/>
    <property type="molecule type" value="Genomic_DNA"/>
</dbReference>